<accession>A0A7J0DWW6</accession>
<dbReference type="PANTHER" id="PTHR23130:SF167">
    <property type="entry name" value="CYTOCHROME B561 AND DOMON DOMAIN-CONTAINING PROTEIN"/>
    <property type="match status" value="1"/>
</dbReference>
<organism evidence="4 5">
    <name type="scientific">Actinidia rufa</name>
    <dbReference type="NCBI Taxonomy" id="165716"/>
    <lineage>
        <taxon>Eukaryota</taxon>
        <taxon>Viridiplantae</taxon>
        <taxon>Streptophyta</taxon>
        <taxon>Embryophyta</taxon>
        <taxon>Tracheophyta</taxon>
        <taxon>Spermatophyta</taxon>
        <taxon>Magnoliopsida</taxon>
        <taxon>eudicotyledons</taxon>
        <taxon>Gunneridae</taxon>
        <taxon>Pentapetalae</taxon>
        <taxon>asterids</taxon>
        <taxon>Ericales</taxon>
        <taxon>Actinidiaceae</taxon>
        <taxon>Actinidia</taxon>
    </lineage>
</organism>
<dbReference type="OrthoDB" id="2419613at2759"/>
<name>A0A7J0DWW6_9ERIC</name>
<evidence type="ECO:0000313" key="4">
    <source>
        <dbReference type="EMBL" id="GFS44424.1"/>
    </source>
</evidence>
<keyword evidence="1" id="KW-0408">Iron</keyword>
<protein>
    <submittedName>
        <fullName evidence="4">Auxin-responsive family protein</fullName>
    </submittedName>
</protein>
<keyword evidence="2" id="KW-1133">Transmembrane helix</keyword>
<sequence>MGRAMPYRIKVFSACNDLPYLNSFLHWTCDPSSGTAQIAYRHTGIASPRWVVWAIKPEGKGMVGSQEGELSFVVSDLSATYSNNEVVVFATLELPKNTTTVNQVWQDGPVSNDSPGMHDLSGANVQSMAALNLLSGQSGTTGTTNSKIKIKYIHGVLNAISWGIMMPLGAVIARLYWNIFHHSVGYAVIILSIINVFKGFNILNPDGKLKKAYIGVIAARGIVAAYLEVYTWIIVVRRKKSTADEDPPNGINGTNGV</sequence>
<feature type="domain" description="AIR12 DOMON" evidence="3">
    <location>
        <begin position="64"/>
        <end position="133"/>
    </location>
</feature>
<dbReference type="EMBL" id="BJWL01000438">
    <property type="protein sequence ID" value="GFS44424.1"/>
    <property type="molecule type" value="Genomic_DNA"/>
</dbReference>
<feature type="transmembrane region" description="Helical" evidence="2">
    <location>
        <begin position="212"/>
        <end position="235"/>
    </location>
</feature>
<dbReference type="PIRSF" id="PIRSF037471">
    <property type="entry name" value="UCP037471"/>
    <property type="match status" value="1"/>
</dbReference>
<evidence type="ECO:0000259" key="3">
    <source>
        <dbReference type="Pfam" id="PF04526"/>
    </source>
</evidence>
<evidence type="ECO:0000256" key="1">
    <source>
        <dbReference type="PIRSR" id="PIRSR037471-1"/>
    </source>
</evidence>
<dbReference type="Proteomes" id="UP000585474">
    <property type="component" value="Unassembled WGS sequence"/>
</dbReference>
<gene>
    <name evidence="4" type="ORF">Acr_00g0090300</name>
</gene>
<dbReference type="Pfam" id="PF04526">
    <property type="entry name" value="DUF568"/>
    <property type="match status" value="1"/>
</dbReference>
<dbReference type="InterPro" id="IPR045265">
    <property type="entry name" value="AIR12_DOMON"/>
</dbReference>
<dbReference type="GO" id="GO:0046872">
    <property type="term" value="F:metal ion binding"/>
    <property type="evidence" value="ECO:0007669"/>
    <property type="project" value="UniProtKB-KW"/>
</dbReference>
<comment type="caution">
    <text evidence="4">The sequence shown here is derived from an EMBL/GenBank/DDBJ whole genome shotgun (WGS) entry which is preliminary data.</text>
</comment>
<evidence type="ECO:0000313" key="5">
    <source>
        <dbReference type="Proteomes" id="UP000585474"/>
    </source>
</evidence>
<feature type="binding site" description="axial binding residue" evidence="1">
    <location>
        <position position="181"/>
    </location>
    <ligand>
        <name>heme b</name>
        <dbReference type="ChEBI" id="CHEBI:60344"/>
        <label>1</label>
    </ligand>
    <ligandPart>
        <name>Fe</name>
        <dbReference type="ChEBI" id="CHEBI:18248"/>
    </ligandPart>
</feature>
<dbReference type="PANTHER" id="PTHR23130">
    <property type="entry name" value="CYTOCHROME B561 AND DOMON DOMAIN-CONTAINING PROTEIN"/>
    <property type="match status" value="1"/>
</dbReference>
<feature type="binding site" description="axial binding residue" evidence="1">
    <location>
        <position position="154"/>
    </location>
    <ligand>
        <name>heme b</name>
        <dbReference type="ChEBI" id="CHEBI:60344"/>
        <label>1</label>
    </ligand>
    <ligandPart>
        <name>Fe</name>
        <dbReference type="ChEBI" id="CHEBI:18248"/>
    </ligandPart>
</feature>
<dbReference type="AlphaFoldDB" id="A0A7J0DWW6"/>
<keyword evidence="2" id="KW-0812">Transmembrane</keyword>
<reference evidence="5" key="1">
    <citation type="submission" date="2019-07" db="EMBL/GenBank/DDBJ databases">
        <title>De Novo Assembly of kiwifruit Actinidia rufa.</title>
        <authorList>
            <person name="Sugita-Konishi S."/>
            <person name="Sato K."/>
            <person name="Mori E."/>
            <person name="Abe Y."/>
            <person name="Kisaki G."/>
            <person name="Hamano K."/>
            <person name="Suezawa K."/>
            <person name="Otani M."/>
            <person name="Fukuda T."/>
            <person name="Manabe T."/>
            <person name="Gomi K."/>
            <person name="Tabuchi M."/>
            <person name="Akimitsu K."/>
            <person name="Kataoka I."/>
        </authorList>
    </citation>
    <scope>NUCLEOTIDE SEQUENCE [LARGE SCALE GENOMIC DNA]</scope>
    <source>
        <strain evidence="5">cv. Fuchu</strain>
    </source>
</reference>
<keyword evidence="5" id="KW-1185">Reference proteome</keyword>
<evidence type="ECO:0000256" key="2">
    <source>
        <dbReference type="SAM" id="Phobius"/>
    </source>
</evidence>
<dbReference type="CDD" id="cd08760">
    <property type="entry name" value="Cyt_b561_FRRS1_like"/>
    <property type="match status" value="1"/>
</dbReference>
<feature type="transmembrane region" description="Helical" evidence="2">
    <location>
        <begin position="183"/>
        <end position="200"/>
    </location>
</feature>
<dbReference type="InterPro" id="IPR017214">
    <property type="entry name" value="UCP037471"/>
</dbReference>
<proteinExistence type="predicted"/>
<dbReference type="CDD" id="cd09629">
    <property type="entry name" value="DOMON_CIL1_like"/>
    <property type="match status" value="1"/>
</dbReference>
<keyword evidence="1" id="KW-0479">Metal-binding</keyword>
<keyword evidence="2" id="KW-0472">Membrane</keyword>